<dbReference type="Pfam" id="PF00266">
    <property type="entry name" value="Aminotran_5"/>
    <property type="match status" value="1"/>
</dbReference>
<dbReference type="SUPFAM" id="SSF53383">
    <property type="entry name" value="PLP-dependent transferases"/>
    <property type="match status" value="1"/>
</dbReference>
<organism evidence="6 7">
    <name type="scientific">Rhizobium leguminosarum</name>
    <dbReference type="NCBI Taxonomy" id="384"/>
    <lineage>
        <taxon>Bacteria</taxon>
        <taxon>Pseudomonadati</taxon>
        <taxon>Pseudomonadota</taxon>
        <taxon>Alphaproteobacteria</taxon>
        <taxon>Hyphomicrobiales</taxon>
        <taxon>Rhizobiaceae</taxon>
        <taxon>Rhizobium/Agrobacterium group</taxon>
        <taxon>Rhizobium</taxon>
    </lineage>
</organism>
<feature type="domain" description="Aminotransferase class V" evidence="5">
    <location>
        <begin position="23"/>
        <end position="387"/>
    </location>
</feature>
<dbReference type="EMBL" id="JACIGO010000006">
    <property type="protein sequence ID" value="MBB4292373.1"/>
    <property type="molecule type" value="Genomic_DNA"/>
</dbReference>
<evidence type="ECO:0000313" key="7">
    <source>
        <dbReference type="Proteomes" id="UP000538507"/>
    </source>
</evidence>
<evidence type="ECO:0000313" key="6">
    <source>
        <dbReference type="EMBL" id="MBB4292373.1"/>
    </source>
</evidence>
<evidence type="ECO:0000256" key="1">
    <source>
        <dbReference type="ARBA" id="ARBA00001933"/>
    </source>
</evidence>
<dbReference type="PANTHER" id="PTHR43586">
    <property type="entry name" value="CYSTEINE DESULFURASE"/>
    <property type="match status" value="1"/>
</dbReference>
<gene>
    <name evidence="6" type="ORF">GGE16_004452</name>
</gene>
<evidence type="ECO:0000256" key="2">
    <source>
        <dbReference type="ARBA" id="ARBA00022898"/>
    </source>
</evidence>
<evidence type="ECO:0000256" key="3">
    <source>
        <dbReference type="RuleBase" id="RU004075"/>
    </source>
</evidence>
<comment type="caution">
    <text evidence="6">The sequence shown here is derived from an EMBL/GenBank/DDBJ whole genome shotgun (WGS) entry which is preliminary data.</text>
</comment>
<dbReference type="InterPro" id="IPR000192">
    <property type="entry name" value="Aminotrans_V_dom"/>
</dbReference>
<evidence type="ECO:0000259" key="5">
    <source>
        <dbReference type="Pfam" id="PF00266"/>
    </source>
</evidence>
<protein>
    <submittedName>
        <fullName evidence="6">Selenocysteine lyase/cysteine desulfurase</fullName>
    </submittedName>
</protein>
<dbReference type="PROSITE" id="PS00595">
    <property type="entry name" value="AA_TRANSFER_CLASS_5"/>
    <property type="match status" value="1"/>
</dbReference>
<dbReference type="InterPro" id="IPR015422">
    <property type="entry name" value="PyrdxlP-dep_Trfase_small"/>
</dbReference>
<dbReference type="InterPro" id="IPR020578">
    <property type="entry name" value="Aminotrans_V_PyrdxlP_BS"/>
</dbReference>
<dbReference type="Gene3D" id="3.40.640.10">
    <property type="entry name" value="Type I PLP-dependent aspartate aminotransferase-like (Major domain)"/>
    <property type="match status" value="1"/>
</dbReference>
<dbReference type="Gene3D" id="3.90.1150.10">
    <property type="entry name" value="Aspartate Aminotransferase, domain 1"/>
    <property type="match status" value="1"/>
</dbReference>
<sequence>MTEIPQTELDRLRQETPGVQNRIHLNNAGAALVPRPVFDTVVEYLERENSIGGYEAHAENIARIEGVHDSIARLVGAGREEISLAENATLAWQRAFYSLHFKPGERILTTTTEFAANYVAYLQVSQRTGARVEVIPDDASGALDPEALERMIDGSVRLISITWIPSNGGLVNPAAEVGKIARRNGITYLLDACQAVGQMPIDVAELGCDLLTATGRKFLRAPRGTGFLYVRRDLLRDLEPAFIDLFGAPWVGPERYQLRNDARRFETWEANYSTRLGLGAAADYAMDIGLERIRSRCSVLAGQIREGLGDIPGVRVRDIGRDQASIVSFTMDGKDARKEMKRLTDKGINISVSPPSTTPLDASHRGLPDILRVSPHYYNDASEISQFLDAVRESSG</sequence>
<dbReference type="RefSeq" id="WP_183609097.1">
    <property type="nucleotide sequence ID" value="NZ_JACHAZ010000005.1"/>
</dbReference>
<keyword evidence="2" id="KW-0663">Pyridoxal phosphate</keyword>
<comment type="similarity">
    <text evidence="3">Belongs to the class-V pyridoxal-phosphate-dependent aminotransferase family.</text>
</comment>
<evidence type="ECO:0000256" key="4">
    <source>
        <dbReference type="RuleBase" id="RU004504"/>
    </source>
</evidence>
<dbReference type="InterPro" id="IPR015421">
    <property type="entry name" value="PyrdxlP-dep_Trfase_major"/>
</dbReference>
<keyword evidence="6" id="KW-0456">Lyase</keyword>
<name>A0AAE2MMR3_RHILE</name>
<proteinExistence type="inferred from homology"/>
<reference evidence="6 7" key="1">
    <citation type="submission" date="2020-08" db="EMBL/GenBank/DDBJ databases">
        <title>Genomic Encyclopedia of Type Strains, Phase IV (KMG-V): Genome sequencing to study the core and pangenomes of soil and plant-associated prokaryotes.</title>
        <authorList>
            <person name="Whitman W."/>
        </authorList>
    </citation>
    <scope>NUCLEOTIDE SEQUENCE [LARGE SCALE GENOMIC DNA]</scope>
    <source>
        <strain evidence="6 7">SEMIA 415</strain>
    </source>
</reference>
<accession>A0AAE2MMR3</accession>
<comment type="cofactor">
    <cofactor evidence="1 4">
        <name>pyridoxal 5'-phosphate</name>
        <dbReference type="ChEBI" id="CHEBI:597326"/>
    </cofactor>
</comment>
<dbReference type="Proteomes" id="UP000538507">
    <property type="component" value="Unassembled WGS sequence"/>
</dbReference>
<dbReference type="PANTHER" id="PTHR43586:SF24">
    <property type="entry name" value="BLR4730 PROTEIN"/>
    <property type="match status" value="1"/>
</dbReference>
<dbReference type="GO" id="GO:0016829">
    <property type="term" value="F:lyase activity"/>
    <property type="evidence" value="ECO:0007669"/>
    <property type="project" value="UniProtKB-KW"/>
</dbReference>
<dbReference type="AlphaFoldDB" id="A0AAE2MMR3"/>
<dbReference type="InterPro" id="IPR015424">
    <property type="entry name" value="PyrdxlP-dep_Trfase"/>
</dbReference>